<protein>
    <recommendedName>
        <fullName evidence="1">HTH LytTR-type domain-containing protein</fullName>
    </recommendedName>
</protein>
<reference evidence="2" key="2">
    <citation type="journal article" date="2021" name="J Anim Sci Technol">
        <title>Complete genome sequence of Paenibacillus konkukensis sp. nov. SK3146 as a potential probiotic strain.</title>
        <authorList>
            <person name="Jung H.I."/>
            <person name="Park S."/>
            <person name="Niu K.M."/>
            <person name="Lee S.W."/>
            <person name="Kothari D."/>
            <person name="Yi K.J."/>
            <person name="Kim S.K."/>
        </authorList>
    </citation>
    <scope>NUCLEOTIDE SEQUENCE</scope>
    <source>
        <strain evidence="2">SK3146</strain>
    </source>
</reference>
<dbReference type="EMBL" id="CP027059">
    <property type="protein sequence ID" value="UQZ83253.1"/>
    <property type="molecule type" value="Genomic_DNA"/>
</dbReference>
<reference evidence="2" key="1">
    <citation type="submission" date="2018-02" db="EMBL/GenBank/DDBJ databases">
        <authorList>
            <person name="Kim S.-K."/>
            <person name="Jung H.-I."/>
            <person name="Lee S.-W."/>
        </authorList>
    </citation>
    <scope>NUCLEOTIDE SEQUENCE</scope>
    <source>
        <strain evidence="2">SK3146</strain>
    </source>
</reference>
<keyword evidence="3" id="KW-1185">Reference proteome</keyword>
<proteinExistence type="predicted"/>
<sequence length="83" mass="9225">MAFGGLVLVWGIVAMEFAGGIKYVSAKTIVYISKEGKHVLVYAQQSGYEMQYTLQDMEGSYQAQLKAIVELKSRVNGAYNRII</sequence>
<dbReference type="Proteomes" id="UP001057134">
    <property type="component" value="Chromosome"/>
</dbReference>
<gene>
    <name evidence="2" type="ORF">SK3146_02414</name>
</gene>
<name>A0ABY4RM71_9BACL</name>
<evidence type="ECO:0000259" key="1">
    <source>
        <dbReference type="Pfam" id="PF04397"/>
    </source>
</evidence>
<dbReference type="InterPro" id="IPR007492">
    <property type="entry name" value="LytTR_DNA-bd_dom"/>
</dbReference>
<organism evidence="2 3">
    <name type="scientific">Paenibacillus konkukensis</name>
    <dbReference type="NCBI Taxonomy" id="2020716"/>
    <lineage>
        <taxon>Bacteria</taxon>
        <taxon>Bacillati</taxon>
        <taxon>Bacillota</taxon>
        <taxon>Bacilli</taxon>
        <taxon>Bacillales</taxon>
        <taxon>Paenibacillaceae</taxon>
        <taxon>Paenibacillus</taxon>
    </lineage>
</organism>
<evidence type="ECO:0000313" key="3">
    <source>
        <dbReference type="Proteomes" id="UP001057134"/>
    </source>
</evidence>
<feature type="domain" description="HTH LytTR-type" evidence="1">
    <location>
        <begin position="21"/>
        <end position="62"/>
    </location>
</feature>
<accession>A0ABY4RM71</accession>
<evidence type="ECO:0000313" key="2">
    <source>
        <dbReference type="EMBL" id="UQZ83253.1"/>
    </source>
</evidence>
<dbReference type="Pfam" id="PF04397">
    <property type="entry name" value="LytTR"/>
    <property type="match status" value="1"/>
</dbReference>